<organism evidence="2 3">
    <name type="scientific">Parelaphostrongylus tenuis</name>
    <name type="common">Meningeal worm</name>
    <dbReference type="NCBI Taxonomy" id="148309"/>
    <lineage>
        <taxon>Eukaryota</taxon>
        <taxon>Metazoa</taxon>
        <taxon>Ecdysozoa</taxon>
        <taxon>Nematoda</taxon>
        <taxon>Chromadorea</taxon>
        <taxon>Rhabditida</taxon>
        <taxon>Rhabditina</taxon>
        <taxon>Rhabditomorpha</taxon>
        <taxon>Strongyloidea</taxon>
        <taxon>Metastrongylidae</taxon>
        <taxon>Parelaphostrongylus</taxon>
    </lineage>
</organism>
<evidence type="ECO:0000313" key="3">
    <source>
        <dbReference type="Proteomes" id="UP001196413"/>
    </source>
</evidence>
<name>A0AAD5MSD4_PARTN</name>
<gene>
    <name evidence="2" type="ORF">KIN20_009815</name>
</gene>
<feature type="compositionally biased region" description="Basic residues" evidence="1">
    <location>
        <begin position="100"/>
        <end position="134"/>
    </location>
</feature>
<protein>
    <submittedName>
        <fullName evidence="2">Uncharacterized protein</fullName>
    </submittedName>
</protein>
<dbReference type="Proteomes" id="UP001196413">
    <property type="component" value="Unassembled WGS sequence"/>
</dbReference>
<proteinExistence type="predicted"/>
<comment type="caution">
    <text evidence="2">The sequence shown here is derived from an EMBL/GenBank/DDBJ whole genome shotgun (WGS) entry which is preliminary data.</text>
</comment>
<sequence length="146" mass="17149">MDRDLQFIEARHELHCCENFYQIELDYAECHRSVPALAPLVLFVYCDKRNLNVVAEISALPYIPRPDAAGGAYTKEAEEADHEAEDHFVDREAAILRRSRSRRSLRRSRSSSRTRRLRSRRSRKVVRSRKRRTLPPRNARGQFVKV</sequence>
<feature type="region of interest" description="Disordered" evidence="1">
    <location>
        <begin position="100"/>
        <end position="146"/>
    </location>
</feature>
<dbReference type="EMBL" id="JAHQIW010001643">
    <property type="protein sequence ID" value="KAJ1353221.1"/>
    <property type="molecule type" value="Genomic_DNA"/>
</dbReference>
<evidence type="ECO:0000313" key="2">
    <source>
        <dbReference type="EMBL" id="KAJ1353221.1"/>
    </source>
</evidence>
<evidence type="ECO:0000256" key="1">
    <source>
        <dbReference type="SAM" id="MobiDB-lite"/>
    </source>
</evidence>
<keyword evidence="3" id="KW-1185">Reference proteome</keyword>
<accession>A0AAD5MSD4</accession>
<dbReference type="AlphaFoldDB" id="A0AAD5MSD4"/>
<reference evidence="2" key="1">
    <citation type="submission" date="2021-06" db="EMBL/GenBank/DDBJ databases">
        <title>Parelaphostrongylus tenuis whole genome reference sequence.</title>
        <authorList>
            <person name="Garwood T.J."/>
            <person name="Larsen P.A."/>
            <person name="Fountain-Jones N.M."/>
            <person name="Garbe J.R."/>
            <person name="Macchietto M.G."/>
            <person name="Kania S.A."/>
            <person name="Gerhold R.W."/>
            <person name="Richards J.E."/>
            <person name="Wolf T.M."/>
        </authorList>
    </citation>
    <scope>NUCLEOTIDE SEQUENCE</scope>
    <source>
        <strain evidence="2">MNPRO001-30</strain>
        <tissue evidence="2">Meninges</tissue>
    </source>
</reference>